<organism evidence="2 3">
    <name type="scientific">Streptomyces coeruleoprunus</name>
    <dbReference type="NCBI Taxonomy" id="285563"/>
    <lineage>
        <taxon>Bacteria</taxon>
        <taxon>Bacillati</taxon>
        <taxon>Actinomycetota</taxon>
        <taxon>Actinomycetes</taxon>
        <taxon>Kitasatosporales</taxon>
        <taxon>Streptomycetaceae</taxon>
        <taxon>Streptomyces</taxon>
    </lineage>
</organism>
<keyword evidence="3" id="KW-1185">Reference proteome</keyword>
<feature type="transmembrane region" description="Helical" evidence="1">
    <location>
        <begin position="81"/>
        <end position="101"/>
    </location>
</feature>
<feature type="transmembrane region" description="Helical" evidence="1">
    <location>
        <begin position="107"/>
        <end position="126"/>
    </location>
</feature>
<keyword evidence="1" id="KW-1133">Transmembrane helix</keyword>
<dbReference type="EMBL" id="JBHSJD010000014">
    <property type="protein sequence ID" value="MFC5024191.1"/>
    <property type="molecule type" value="Genomic_DNA"/>
</dbReference>
<name>A0ABV9XFX9_9ACTN</name>
<keyword evidence="1" id="KW-0812">Transmembrane</keyword>
<comment type="caution">
    <text evidence="2">The sequence shown here is derived from an EMBL/GenBank/DDBJ whole genome shotgun (WGS) entry which is preliminary data.</text>
</comment>
<evidence type="ECO:0008006" key="4">
    <source>
        <dbReference type="Google" id="ProtNLM"/>
    </source>
</evidence>
<gene>
    <name evidence="2" type="ORF">ACFPM3_18870</name>
</gene>
<feature type="transmembrane region" description="Helical" evidence="1">
    <location>
        <begin position="16"/>
        <end position="39"/>
    </location>
</feature>
<dbReference type="Proteomes" id="UP001595829">
    <property type="component" value="Unassembled WGS sequence"/>
</dbReference>
<feature type="transmembrane region" description="Helical" evidence="1">
    <location>
        <begin position="51"/>
        <end position="74"/>
    </location>
</feature>
<proteinExistence type="predicted"/>
<protein>
    <recommendedName>
        <fullName evidence="4">Integral membrane protein</fullName>
    </recommendedName>
</protein>
<accession>A0ABV9XFX9</accession>
<sequence>MSGQAVREPMPSKLKAALVGVWLQGVLNLAGGVLLLALVNDEVQHGRDEGLGFVRLMAFLSFVVAVALIACALLTPRRAGWVRPTVITLEVITVVSALFTLFSGGAASALVGLALAIGVLSAFASAEGKRWFAG</sequence>
<reference evidence="3" key="1">
    <citation type="journal article" date="2019" name="Int. J. Syst. Evol. Microbiol.">
        <title>The Global Catalogue of Microorganisms (GCM) 10K type strain sequencing project: providing services to taxonomists for standard genome sequencing and annotation.</title>
        <authorList>
            <consortium name="The Broad Institute Genomics Platform"/>
            <consortium name="The Broad Institute Genome Sequencing Center for Infectious Disease"/>
            <person name="Wu L."/>
            <person name="Ma J."/>
        </authorList>
    </citation>
    <scope>NUCLEOTIDE SEQUENCE [LARGE SCALE GENOMIC DNA]</scope>
    <source>
        <strain evidence="3">CGMCC 4.1648</strain>
    </source>
</reference>
<evidence type="ECO:0000313" key="3">
    <source>
        <dbReference type="Proteomes" id="UP001595829"/>
    </source>
</evidence>
<keyword evidence="1" id="KW-0472">Membrane</keyword>
<dbReference type="RefSeq" id="WP_345686227.1">
    <property type="nucleotide sequence ID" value="NZ_BAABIT010000001.1"/>
</dbReference>
<evidence type="ECO:0000313" key="2">
    <source>
        <dbReference type="EMBL" id="MFC5024191.1"/>
    </source>
</evidence>
<evidence type="ECO:0000256" key="1">
    <source>
        <dbReference type="SAM" id="Phobius"/>
    </source>
</evidence>